<protein>
    <submittedName>
        <fullName evidence="1">Uncharacterized protein</fullName>
    </submittedName>
</protein>
<dbReference type="EMBL" id="OX596091">
    <property type="protein sequence ID" value="CAN0552966.1"/>
    <property type="molecule type" value="Genomic_DNA"/>
</dbReference>
<organism evidence="1 2">
    <name type="scientific">Rangifer tarandus platyrhynchus</name>
    <name type="common">Svalbard reindeer</name>
    <dbReference type="NCBI Taxonomy" id="3082113"/>
    <lineage>
        <taxon>Eukaryota</taxon>
        <taxon>Metazoa</taxon>
        <taxon>Chordata</taxon>
        <taxon>Craniata</taxon>
        <taxon>Vertebrata</taxon>
        <taxon>Euteleostomi</taxon>
        <taxon>Mammalia</taxon>
        <taxon>Eutheria</taxon>
        <taxon>Laurasiatheria</taxon>
        <taxon>Artiodactyla</taxon>
        <taxon>Ruminantia</taxon>
        <taxon>Pecora</taxon>
        <taxon>Cervidae</taxon>
        <taxon>Odocoileinae</taxon>
        <taxon>Rangifer</taxon>
    </lineage>
</organism>
<dbReference type="Proteomes" id="UP001162501">
    <property type="component" value="Chromosome 7"/>
</dbReference>
<accession>A0AC60A3K6</accession>
<reference evidence="1" key="2">
    <citation type="submission" date="2025-03" db="EMBL/GenBank/DDBJ databases">
        <authorList>
            <consortium name="ELIXIR-Norway"/>
            <consortium name="Elixir Norway"/>
        </authorList>
    </citation>
    <scope>NUCLEOTIDE SEQUENCE</scope>
</reference>
<proteinExistence type="predicted"/>
<evidence type="ECO:0000313" key="1">
    <source>
        <dbReference type="EMBL" id="CAN0552966.1"/>
    </source>
</evidence>
<reference evidence="1" key="1">
    <citation type="submission" date="2023-05" db="EMBL/GenBank/DDBJ databases">
        <authorList>
            <consortium name="ELIXIR-Norway"/>
        </authorList>
    </citation>
    <scope>NUCLEOTIDE SEQUENCE</scope>
</reference>
<gene>
    <name evidence="1" type="ORF">MRATA1EN22A_LOCUS26473</name>
</gene>
<name>A0AC60A3K6_RANTA</name>
<evidence type="ECO:0000313" key="2">
    <source>
        <dbReference type="Proteomes" id="UP001162501"/>
    </source>
</evidence>
<sequence length="114" mass="13269">MKSVRIFTREDGFPDGSTGKESACQCRRHRRRELDPWVGKIPWRRKWQPSPVFLPGEFCGQRSLVGYSPWSCKELDMNEHIHRKEEEDMLRVKARRLQASLSSVSSLQSGIVQP</sequence>